<accession>A0A438BPY0</accession>
<protein>
    <submittedName>
        <fullName evidence="1">Uncharacterized protein</fullName>
    </submittedName>
</protein>
<comment type="caution">
    <text evidence="1">The sequence shown here is derived from an EMBL/GenBank/DDBJ whole genome shotgun (WGS) entry which is preliminary data.</text>
</comment>
<dbReference type="EMBL" id="QGNW01002670">
    <property type="protein sequence ID" value="RVW12999.1"/>
    <property type="molecule type" value="Genomic_DNA"/>
</dbReference>
<sequence length="130" mass="14315">MSLSFSPPALVSSSLLSTLSLSTLLNLCNGGNCSSMPLSLLFVFFHFSLQGRLLSPFFTFFSKFSITRHPPPSRYPRFSAKASADDPFGFSLGTTKTVLAKMLTSSHEIGLLHFIQVRLRCDGVNFVMKN</sequence>
<organism evidence="1 2">
    <name type="scientific">Vitis vinifera</name>
    <name type="common">Grape</name>
    <dbReference type="NCBI Taxonomy" id="29760"/>
    <lineage>
        <taxon>Eukaryota</taxon>
        <taxon>Viridiplantae</taxon>
        <taxon>Streptophyta</taxon>
        <taxon>Embryophyta</taxon>
        <taxon>Tracheophyta</taxon>
        <taxon>Spermatophyta</taxon>
        <taxon>Magnoliopsida</taxon>
        <taxon>eudicotyledons</taxon>
        <taxon>Gunneridae</taxon>
        <taxon>Pentapetalae</taxon>
        <taxon>rosids</taxon>
        <taxon>Vitales</taxon>
        <taxon>Vitaceae</taxon>
        <taxon>Viteae</taxon>
        <taxon>Vitis</taxon>
    </lineage>
</organism>
<dbReference type="AlphaFoldDB" id="A0A438BPY0"/>
<name>A0A438BPY0_VITVI</name>
<gene>
    <name evidence="1" type="ORF">CK203_095210</name>
</gene>
<proteinExistence type="predicted"/>
<evidence type="ECO:0000313" key="2">
    <source>
        <dbReference type="Proteomes" id="UP000288805"/>
    </source>
</evidence>
<dbReference type="Proteomes" id="UP000288805">
    <property type="component" value="Unassembled WGS sequence"/>
</dbReference>
<reference evidence="1 2" key="1">
    <citation type="journal article" date="2018" name="PLoS Genet.">
        <title>Population sequencing reveals clonal diversity and ancestral inbreeding in the grapevine cultivar Chardonnay.</title>
        <authorList>
            <person name="Roach M.J."/>
            <person name="Johnson D.L."/>
            <person name="Bohlmann J."/>
            <person name="van Vuuren H.J."/>
            <person name="Jones S.J."/>
            <person name="Pretorius I.S."/>
            <person name="Schmidt S.A."/>
            <person name="Borneman A.R."/>
        </authorList>
    </citation>
    <scope>NUCLEOTIDE SEQUENCE [LARGE SCALE GENOMIC DNA]</scope>
    <source>
        <strain evidence="2">cv. Chardonnay</strain>
        <tissue evidence="1">Leaf</tissue>
    </source>
</reference>
<evidence type="ECO:0000313" key="1">
    <source>
        <dbReference type="EMBL" id="RVW12999.1"/>
    </source>
</evidence>